<dbReference type="eggNOG" id="ENOG50332HE">
    <property type="taxonomic scope" value="Bacteria"/>
</dbReference>
<proteinExistence type="predicted"/>
<keyword evidence="3" id="KW-1185">Reference proteome</keyword>
<feature type="signal peptide" evidence="1">
    <location>
        <begin position="1"/>
        <end position="21"/>
    </location>
</feature>
<dbReference type="Proteomes" id="UP000000343">
    <property type="component" value="Chromosome"/>
</dbReference>
<evidence type="ECO:0000256" key="1">
    <source>
        <dbReference type="SAM" id="SignalP"/>
    </source>
</evidence>
<dbReference type="PROSITE" id="PS51257">
    <property type="entry name" value="PROKAR_LIPOPROTEIN"/>
    <property type="match status" value="1"/>
</dbReference>
<dbReference type="OrthoDB" id="122654at2"/>
<evidence type="ECO:0000313" key="3">
    <source>
        <dbReference type="Proteomes" id="UP000000343"/>
    </source>
</evidence>
<evidence type="ECO:0000313" key="2">
    <source>
        <dbReference type="EMBL" id="ADW68547.1"/>
    </source>
</evidence>
<dbReference type="KEGG" id="acm:AciX9_1494"/>
<dbReference type="AlphaFoldDB" id="E8WWY6"/>
<dbReference type="RefSeq" id="WP_013579867.1">
    <property type="nucleotide sequence ID" value="NC_015064.1"/>
</dbReference>
<organism evidence="3">
    <name type="scientific">Granulicella tundricola (strain ATCC BAA-1859 / DSM 23138 / MP5ACTX9)</name>
    <dbReference type="NCBI Taxonomy" id="1198114"/>
    <lineage>
        <taxon>Bacteria</taxon>
        <taxon>Pseudomonadati</taxon>
        <taxon>Acidobacteriota</taxon>
        <taxon>Terriglobia</taxon>
        <taxon>Terriglobales</taxon>
        <taxon>Acidobacteriaceae</taxon>
        <taxon>Granulicella</taxon>
    </lineage>
</organism>
<feature type="chain" id="PRO_5003233935" description="Lipoprotein" evidence="1">
    <location>
        <begin position="22"/>
        <end position="116"/>
    </location>
</feature>
<dbReference type="EMBL" id="CP002480">
    <property type="protein sequence ID" value="ADW68547.1"/>
    <property type="molecule type" value="Genomic_DNA"/>
</dbReference>
<gene>
    <name evidence="2" type="ordered locus">AciX9_1494</name>
</gene>
<dbReference type="HOGENOM" id="CLU_2093395_0_0_0"/>
<dbReference type="STRING" id="1198114.AciX9_1494"/>
<evidence type="ECO:0008006" key="4">
    <source>
        <dbReference type="Google" id="ProtNLM"/>
    </source>
</evidence>
<name>E8WWY6_GRATM</name>
<keyword evidence="1" id="KW-0732">Signal</keyword>
<dbReference type="PaxDb" id="1198114-AciX9_1494"/>
<accession>E8WWY6</accession>
<reference evidence="3" key="1">
    <citation type="submission" date="2011-01" db="EMBL/GenBank/DDBJ databases">
        <title>Complete sequence of chromosome of Acidobacterium sp. MP5ACTX9.</title>
        <authorList>
            <consortium name="US DOE Joint Genome Institute"/>
            <person name="Lucas S."/>
            <person name="Copeland A."/>
            <person name="Lapidus A."/>
            <person name="Cheng J.-F."/>
            <person name="Goodwin L."/>
            <person name="Pitluck S."/>
            <person name="Teshima H."/>
            <person name="Detter J.C."/>
            <person name="Han C."/>
            <person name="Tapia R."/>
            <person name="Land M."/>
            <person name="Hauser L."/>
            <person name="Kyrpides N."/>
            <person name="Ivanova N."/>
            <person name="Ovchinnikova G."/>
            <person name="Pagani I."/>
            <person name="Rawat S.R."/>
            <person name="Mannisto M."/>
            <person name="Haggblom M.M."/>
            <person name="Woyke T."/>
        </authorList>
    </citation>
    <scope>NUCLEOTIDE SEQUENCE [LARGE SCALE GENOMIC DNA]</scope>
    <source>
        <strain evidence="3">MP5ACTX9</strain>
    </source>
</reference>
<sequence length="116" mass="12367">MRLLRLIGCGLGLGLVGCHSAYVDATLVNGTDKPLSLVELDYPSASFGTQTLAPGGTFHYRFKVLGSGALKLIYTDTKEKEIDVKGPELHEGDEGSLTVTVGAAGTSWDEKLKNRK</sequence>
<protein>
    <recommendedName>
        <fullName evidence="4">Lipoprotein</fullName>
    </recommendedName>
</protein>